<protein>
    <recommendedName>
        <fullName evidence="2">Zinc knuckle CX2CX4HX4C domain-containing protein</fullName>
    </recommendedName>
</protein>
<evidence type="ECO:0000259" key="2">
    <source>
        <dbReference type="Pfam" id="PF14392"/>
    </source>
</evidence>
<accession>A0AAD8TIC6</accession>
<dbReference type="PANTHER" id="PTHR31286:SF167">
    <property type="entry name" value="OS09G0268800 PROTEIN"/>
    <property type="match status" value="1"/>
</dbReference>
<feature type="compositionally biased region" description="Basic residues" evidence="1">
    <location>
        <begin position="300"/>
        <end position="312"/>
    </location>
</feature>
<comment type="caution">
    <text evidence="3">The sequence shown here is derived from an EMBL/GenBank/DDBJ whole genome shotgun (WGS) entry which is preliminary data.</text>
</comment>
<proteinExistence type="predicted"/>
<keyword evidence="4" id="KW-1185">Reference proteome</keyword>
<gene>
    <name evidence="3" type="ORF">QYE76_044197</name>
</gene>
<organism evidence="3 4">
    <name type="scientific">Lolium multiflorum</name>
    <name type="common">Italian ryegrass</name>
    <name type="synonym">Lolium perenne subsp. multiflorum</name>
    <dbReference type="NCBI Taxonomy" id="4521"/>
    <lineage>
        <taxon>Eukaryota</taxon>
        <taxon>Viridiplantae</taxon>
        <taxon>Streptophyta</taxon>
        <taxon>Embryophyta</taxon>
        <taxon>Tracheophyta</taxon>
        <taxon>Spermatophyta</taxon>
        <taxon>Magnoliopsida</taxon>
        <taxon>Liliopsida</taxon>
        <taxon>Poales</taxon>
        <taxon>Poaceae</taxon>
        <taxon>BOP clade</taxon>
        <taxon>Pooideae</taxon>
        <taxon>Poodae</taxon>
        <taxon>Poeae</taxon>
        <taxon>Poeae Chloroplast Group 2 (Poeae type)</taxon>
        <taxon>Loliodinae</taxon>
        <taxon>Loliinae</taxon>
        <taxon>Lolium</taxon>
    </lineage>
</organism>
<dbReference type="InterPro" id="IPR040256">
    <property type="entry name" value="At4g02000-like"/>
</dbReference>
<dbReference type="InterPro" id="IPR025836">
    <property type="entry name" value="Zn_knuckle_CX2CX4HX4C"/>
</dbReference>
<evidence type="ECO:0000256" key="1">
    <source>
        <dbReference type="SAM" id="MobiDB-lite"/>
    </source>
</evidence>
<sequence length="430" mass="47775">MEESSKAAGGRSRREVDVDDLLKNLNLHGEELHDVVLGKDEVKKWPEVKWLAAAKVLTGKSFSMESLKKSMHAAWNPARDVSFHAVGENLFVLQAHCLGDWNRIMLEGTWLFRGCALMVKPFDGATMAPTVIPAGVQAWIQIHKIPPLFRNKEVLNQLASRVGEVIASDLTPVQMRTGEFHRVRVKLDSAKPLMCFMPLAVEGSQRMFLQIKYEKLPRYCEHCGLMGHIFLECGTGEHAESELQYGPWMVAEEAYWRHGTPGLRTRGERDMGRNNGRDPVDGRGRAPGRGASTDRDRRKWIPKARGNSKPRKRTSEEAGLGEVPTDDLDDTAASPLKQPATAVTHSSVEGRVGARKKLDMGVEGELVTNETIPPPPPAYVPPKDLKKQKRAHARNGAETREKEQPAQKGGMHSMNDKNPSAASKEDRPAQ</sequence>
<dbReference type="Proteomes" id="UP001231189">
    <property type="component" value="Unassembled WGS sequence"/>
</dbReference>
<dbReference type="AlphaFoldDB" id="A0AAD8TIC6"/>
<evidence type="ECO:0000313" key="3">
    <source>
        <dbReference type="EMBL" id="KAK1683349.1"/>
    </source>
</evidence>
<evidence type="ECO:0000313" key="4">
    <source>
        <dbReference type="Proteomes" id="UP001231189"/>
    </source>
</evidence>
<name>A0AAD8TIC6_LOLMU</name>
<feature type="compositionally biased region" description="Basic and acidic residues" evidence="1">
    <location>
        <begin position="395"/>
        <end position="405"/>
    </location>
</feature>
<dbReference type="PANTHER" id="PTHR31286">
    <property type="entry name" value="GLYCINE-RICH CELL WALL STRUCTURAL PROTEIN 1.8-LIKE"/>
    <property type="match status" value="1"/>
</dbReference>
<feature type="domain" description="Zinc knuckle CX2CX4HX4C" evidence="2">
    <location>
        <begin position="187"/>
        <end position="233"/>
    </location>
</feature>
<reference evidence="3" key="1">
    <citation type="submission" date="2023-07" db="EMBL/GenBank/DDBJ databases">
        <title>A chromosome-level genome assembly of Lolium multiflorum.</title>
        <authorList>
            <person name="Chen Y."/>
            <person name="Copetti D."/>
            <person name="Kolliker R."/>
            <person name="Studer B."/>
        </authorList>
    </citation>
    <scope>NUCLEOTIDE SEQUENCE</scope>
    <source>
        <strain evidence="3">02402/16</strain>
        <tissue evidence="3">Leaf</tissue>
    </source>
</reference>
<dbReference type="EMBL" id="JAUUTY010000002">
    <property type="protein sequence ID" value="KAK1683349.1"/>
    <property type="molecule type" value="Genomic_DNA"/>
</dbReference>
<dbReference type="Pfam" id="PF14392">
    <property type="entry name" value="zf-CCHC_4"/>
    <property type="match status" value="1"/>
</dbReference>
<feature type="compositionally biased region" description="Basic and acidic residues" evidence="1">
    <location>
        <begin position="265"/>
        <end position="284"/>
    </location>
</feature>
<feature type="region of interest" description="Disordered" evidence="1">
    <location>
        <begin position="260"/>
        <end position="430"/>
    </location>
</feature>